<dbReference type="EMBL" id="VSRR010002328">
    <property type="protein sequence ID" value="MPC30848.1"/>
    <property type="molecule type" value="Genomic_DNA"/>
</dbReference>
<dbReference type="Proteomes" id="UP000324222">
    <property type="component" value="Unassembled WGS sequence"/>
</dbReference>
<dbReference type="PANTHER" id="PTHR43157:SF73">
    <property type="entry name" value="WW DOMAIN-CONTAINING OXIDOREDUCTASE-LIKE PROTEIN"/>
    <property type="match status" value="1"/>
</dbReference>
<dbReference type="SUPFAM" id="SSF51735">
    <property type="entry name" value="NAD(P)-binding Rossmann-fold domains"/>
    <property type="match status" value="1"/>
</dbReference>
<dbReference type="GO" id="GO:0016491">
    <property type="term" value="F:oxidoreductase activity"/>
    <property type="evidence" value="ECO:0007669"/>
    <property type="project" value="UniProtKB-KW"/>
</dbReference>
<dbReference type="Gene3D" id="3.40.50.720">
    <property type="entry name" value="NAD(P)-binding Rossmann-like Domain"/>
    <property type="match status" value="1"/>
</dbReference>
<evidence type="ECO:0000256" key="1">
    <source>
        <dbReference type="ARBA" id="ARBA00023002"/>
    </source>
</evidence>
<dbReference type="Pfam" id="PF00106">
    <property type="entry name" value="adh_short"/>
    <property type="match status" value="1"/>
</dbReference>
<evidence type="ECO:0000313" key="3">
    <source>
        <dbReference type="Proteomes" id="UP000324222"/>
    </source>
</evidence>
<keyword evidence="3" id="KW-1185">Reference proteome</keyword>
<evidence type="ECO:0000313" key="2">
    <source>
        <dbReference type="EMBL" id="MPC30848.1"/>
    </source>
</evidence>
<reference evidence="2 3" key="1">
    <citation type="submission" date="2019-05" db="EMBL/GenBank/DDBJ databases">
        <title>Another draft genome of Portunus trituberculatus and its Hox gene families provides insights of decapod evolution.</title>
        <authorList>
            <person name="Jeong J.-H."/>
            <person name="Song I."/>
            <person name="Kim S."/>
            <person name="Choi T."/>
            <person name="Kim D."/>
            <person name="Ryu S."/>
            <person name="Kim W."/>
        </authorList>
    </citation>
    <scope>NUCLEOTIDE SEQUENCE [LARGE SCALE GENOMIC DNA]</scope>
    <source>
        <tissue evidence="2">Muscle</tissue>
    </source>
</reference>
<comment type="caution">
    <text evidence="2">The sequence shown here is derived from an EMBL/GenBank/DDBJ whole genome shotgun (WGS) entry which is preliminary data.</text>
</comment>
<protein>
    <submittedName>
        <fullName evidence="2">Retinol dehydrogenase 11</fullName>
    </submittedName>
</protein>
<dbReference type="OrthoDB" id="191139at2759"/>
<dbReference type="InterPro" id="IPR002347">
    <property type="entry name" value="SDR_fam"/>
</dbReference>
<keyword evidence="1" id="KW-0560">Oxidoreductase</keyword>
<sequence length="144" mass="15831">MWLEVLAALVVVVMSVRFWYTYTSGHCTSTRSMAGKTVIITGATAGIGKETARDLFQRGARVIIACRNLEKGRKVAGELQSEGTARGEVVVRHLDTSDLSSVRKFAKEVLETEKAINVLYKNRVGSNTDSEIIYQTCVASFALR</sequence>
<dbReference type="PANTHER" id="PTHR43157">
    <property type="entry name" value="PHOSPHATIDYLINOSITOL-GLYCAN BIOSYNTHESIS CLASS F PROTEIN-RELATED"/>
    <property type="match status" value="1"/>
</dbReference>
<accession>A0A5B7EB27</accession>
<name>A0A5B7EB27_PORTR</name>
<dbReference type="AlphaFoldDB" id="A0A5B7EB27"/>
<gene>
    <name evidence="2" type="primary">RDH11_2</name>
    <name evidence="2" type="ORF">E2C01_024118</name>
</gene>
<dbReference type="InterPro" id="IPR036291">
    <property type="entry name" value="NAD(P)-bd_dom_sf"/>
</dbReference>
<proteinExistence type="predicted"/>
<organism evidence="2 3">
    <name type="scientific">Portunus trituberculatus</name>
    <name type="common">Swimming crab</name>
    <name type="synonym">Neptunus trituberculatus</name>
    <dbReference type="NCBI Taxonomy" id="210409"/>
    <lineage>
        <taxon>Eukaryota</taxon>
        <taxon>Metazoa</taxon>
        <taxon>Ecdysozoa</taxon>
        <taxon>Arthropoda</taxon>
        <taxon>Crustacea</taxon>
        <taxon>Multicrustacea</taxon>
        <taxon>Malacostraca</taxon>
        <taxon>Eumalacostraca</taxon>
        <taxon>Eucarida</taxon>
        <taxon>Decapoda</taxon>
        <taxon>Pleocyemata</taxon>
        <taxon>Brachyura</taxon>
        <taxon>Eubrachyura</taxon>
        <taxon>Portunoidea</taxon>
        <taxon>Portunidae</taxon>
        <taxon>Portuninae</taxon>
        <taxon>Portunus</taxon>
    </lineage>
</organism>